<gene>
    <name evidence="1" type="ORF">M0R45_006724</name>
</gene>
<organism evidence="1 2">
    <name type="scientific">Rubus argutus</name>
    <name type="common">Southern blackberry</name>
    <dbReference type="NCBI Taxonomy" id="59490"/>
    <lineage>
        <taxon>Eukaryota</taxon>
        <taxon>Viridiplantae</taxon>
        <taxon>Streptophyta</taxon>
        <taxon>Embryophyta</taxon>
        <taxon>Tracheophyta</taxon>
        <taxon>Spermatophyta</taxon>
        <taxon>Magnoliopsida</taxon>
        <taxon>eudicotyledons</taxon>
        <taxon>Gunneridae</taxon>
        <taxon>Pentapetalae</taxon>
        <taxon>rosids</taxon>
        <taxon>fabids</taxon>
        <taxon>Rosales</taxon>
        <taxon>Rosaceae</taxon>
        <taxon>Rosoideae</taxon>
        <taxon>Rosoideae incertae sedis</taxon>
        <taxon>Rubus</taxon>
    </lineage>
</organism>
<dbReference type="Proteomes" id="UP001457282">
    <property type="component" value="Unassembled WGS sequence"/>
</dbReference>
<name>A0AAW1YRP8_RUBAR</name>
<dbReference type="AlphaFoldDB" id="A0AAW1YRP8"/>
<reference evidence="1 2" key="1">
    <citation type="journal article" date="2023" name="G3 (Bethesda)">
        <title>A chromosome-length genome assembly and annotation of blackberry (Rubus argutus, cv. 'Hillquist').</title>
        <authorList>
            <person name="Bruna T."/>
            <person name="Aryal R."/>
            <person name="Dudchenko O."/>
            <person name="Sargent D.J."/>
            <person name="Mead D."/>
            <person name="Buti M."/>
            <person name="Cavallini A."/>
            <person name="Hytonen T."/>
            <person name="Andres J."/>
            <person name="Pham M."/>
            <person name="Weisz D."/>
            <person name="Mascagni F."/>
            <person name="Usai G."/>
            <person name="Natali L."/>
            <person name="Bassil N."/>
            <person name="Fernandez G.E."/>
            <person name="Lomsadze A."/>
            <person name="Armour M."/>
            <person name="Olukolu B."/>
            <person name="Poorten T."/>
            <person name="Britton C."/>
            <person name="Davik J."/>
            <person name="Ashrafi H."/>
            <person name="Aiden E.L."/>
            <person name="Borodovsky M."/>
            <person name="Worthington M."/>
        </authorList>
    </citation>
    <scope>NUCLEOTIDE SEQUENCE [LARGE SCALE GENOMIC DNA]</scope>
    <source>
        <strain evidence="1">PI 553951</strain>
    </source>
</reference>
<keyword evidence="2" id="KW-1185">Reference proteome</keyword>
<proteinExistence type="predicted"/>
<protein>
    <submittedName>
        <fullName evidence="1">Uncharacterized protein</fullName>
    </submittedName>
</protein>
<accession>A0AAW1YRP8</accession>
<comment type="caution">
    <text evidence="1">The sequence shown here is derived from an EMBL/GenBank/DDBJ whole genome shotgun (WGS) entry which is preliminary data.</text>
</comment>
<sequence>MVRHKERERDIGVAGSLRCQLKQTDGGDGDLQVEAQRRRRWVWALISGVMAEGLGKLGFESEMRSGFGIPCWEDLQAHGFWVI</sequence>
<dbReference type="EMBL" id="JBEDUW010000001">
    <property type="protein sequence ID" value="KAK9951269.1"/>
    <property type="molecule type" value="Genomic_DNA"/>
</dbReference>
<evidence type="ECO:0000313" key="2">
    <source>
        <dbReference type="Proteomes" id="UP001457282"/>
    </source>
</evidence>
<evidence type="ECO:0000313" key="1">
    <source>
        <dbReference type="EMBL" id="KAK9951269.1"/>
    </source>
</evidence>